<keyword evidence="4" id="KW-0960">Knottin</keyword>
<reference evidence="8" key="2">
    <citation type="submission" date="2009-03" db="EMBL/GenBank/DDBJ databases">
        <authorList>
            <person name="Gang L."/>
        </authorList>
    </citation>
    <scope>NUCLEOTIDE SEQUENCE</scope>
    <source>
        <strain evidence="8">Anhui</strain>
    </source>
</reference>
<keyword evidence="2" id="KW-0964">Secreted</keyword>
<evidence type="ECO:0000256" key="4">
    <source>
        <dbReference type="ARBA" id="ARBA00022854"/>
    </source>
</evidence>
<keyword evidence="5" id="KW-1015">Disulfide bond</keyword>
<name>C1LXB4_SCHJA</name>
<feature type="chain" id="PRO_5002911929" description="UPF0506 domain-containing protein" evidence="6">
    <location>
        <begin position="21"/>
        <end position="107"/>
    </location>
</feature>
<sequence>MWKLLFIGILFTSICHINFSEGLFKCKELGQSCRRTVFNRCCGNATCQLQGLKGKCVSCLNTGHLCWRNEQCCSQRCHRLRCRDKKVPTKVINVIQSNFSTIILKAN</sequence>
<accession>C1LXB4</accession>
<dbReference type="AlphaFoldDB" id="C1LXB4"/>
<feature type="domain" description="UPF0506" evidence="7">
    <location>
        <begin position="26"/>
        <end position="82"/>
    </location>
</feature>
<dbReference type="GO" id="GO:0005576">
    <property type="term" value="C:extracellular region"/>
    <property type="evidence" value="ECO:0007669"/>
    <property type="project" value="UniProtKB-SubCell"/>
</dbReference>
<keyword evidence="3 6" id="KW-0732">Signal</keyword>
<dbReference type="InterPro" id="IPR021712">
    <property type="entry name" value="UPF0506"/>
</dbReference>
<evidence type="ECO:0000256" key="1">
    <source>
        <dbReference type="ARBA" id="ARBA00004613"/>
    </source>
</evidence>
<comment type="subcellular location">
    <subcellularLocation>
        <location evidence="1">Secreted</location>
    </subcellularLocation>
</comment>
<protein>
    <recommendedName>
        <fullName evidence="7">UPF0506 domain-containing protein</fullName>
    </recommendedName>
</protein>
<dbReference type="EMBL" id="FN323618">
    <property type="protein sequence ID" value="CAX79342.1"/>
    <property type="molecule type" value="mRNA"/>
</dbReference>
<organism evidence="8">
    <name type="scientific">Schistosoma japonicum</name>
    <name type="common">Blood fluke</name>
    <dbReference type="NCBI Taxonomy" id="6182"/>
    <lineage>
        <taxon>Eukaryota</taxon>
        <taxon>Metazoa</taxon>
        <taxon>Spiralia</taxon>
        <taxon>Lophotrochozoa</taxon>
        <taxon>Platyhelminthes</taxon>
        <taxon>Trematoda</taxon>
        <taxon>Digenea</taxon>
        <taxon>Strigeidida</taxon>
        <taxon>Schistosomatoidea</taxon>
        <taxon>Schistosomatidae</taxon>
        <taxon>Schistosoma</taxon>
    </lineage>
</organism>
<evidence type="ECO:0000256" key="3">
    <source>
        <dbReference type="ARBA" id="ARBA00022729"/>
    </source>
</evidence>
<evidence type="ECO:0000313" key="8">
    <source>
        <dbReference type="EMBL" id="CAX79342.1"/>
    </source>
</evidence>
<dbReference type="Pfam" id="PF11703">
    <property type="entry name" value="UPF0506"/>
    <property type="match status" value="1"/>
</dbReference>
<proteinExistence type="evidence at transcript level"/>
<evidence type="ECO:0000259" key="7">
    <source>
        <dbReference type="Pfam" id="PF11703"/>
    </source>
</evidence>
<reference evidence="8" key="1">
    <citation type="journal article" date="2009" name="Nature">
        <title>The Schistosoma japonicum genome reveals features of host-parasite interplay.</title>
        <authorList>
            <person name="Liu F."/>
            <person name="Zhou Y."/>
            <person name="Wang Z.Q."/>
            <person name="Lu G."/>
            <person name="Zheng H."/>
            <person name="Brindley P.J."/>
            <person name="McManus D.P."/>
            <person name="Blair D."/>
            <person name="Zhang Q.H."/>
            <person name="Zhong Y."/>
            <person name="Wang S."/>
            <person name="Han Z.G."/>
            <person name="Chen Z."/>
        </authorList>
    </citation>
    <scope>NUCLEOTIDE SEQUENCE</scope>
    <source>
        <strain evidence="8">Anhui</strain>
    </source>
</reference>
<evidence type="ECO:0000256" key="2">
    <source>
        <dbReference type="ARBA" id="ARBA00022525"/>
    </source>
</evidence>
<evidence type="ECO:0000256" key="5">
    <source>
        <dbReference type="ARBA" id="ARBA00023157"/>
    </source>
</evidence>
<evidence type="ECO:0000256" key="6">
    <source>
        <dbReference type="SAM" id="SignalP"/>
    </source>
</evidence>
<feature type="signal peptide" evidence="6">
    <location>
        <begin position="1"/>
        <end position="20"/>
    </location>
</feature>